<name>X1J836_9ZZZZ</name>
<organism evidence="2">
    <name type="scientific">marine sediment metagenome</name>
    <dbReference type="NCBI Taxonomy" id="412755"/>
    <lineage>
        <taxon>unclassified sequences</taxon>
        <taxon>metagenomes</taxon>
        <taxon>ecological metagenomes</taxon>
    </lineage>
</organism>
<evidence type="ECO:0000259" key="1">
    <source>
        <dbReference type="Pfam" id="PF20208"/>
    </source>
</evidence>
<accession>X1J836</accession>
<reference evidence="2" key="1">
    <citation type="journal article" date="2014" name="Front. Microbiol.">
        <title>High frequency of phylogenetically diverse reductive dehalogenase-homologous genes in deep subseafloor sedimentary metagenomes.</title>
        <authorList>
            <person name="Kawai M."/>
            <person name="Futagami T."/>
            <person name="Toyoda A."/>
            <person name="Takaki Y."/>
            <person name="Nishi S."/>
            <person name="Hori S."/>
            <person name="Arai W."/>
            <person name="Tsubouchi T."/>
            <person name="Morono Y."/>
            <person name="Uchiyama I."/>
            <person name="Ito T."/>
            <person name="Fujiyama A."/>
            <person name="Inagaki F."/>
            <person name="Takami H."/>
        </authorList>
    </citation>
    <scope>NUCLEOTIDE SEQUENCE</scope>
    <source>
        <strain evidence="2">Expedition CK06-06</strain>
    </source>
</reference>
<gene>
    <name evidence="2" type="ORF">S03H2_51614</name>
</gene>
<evidence type="ECO:0000313" key="2">
    <source>
        <dbReference type="EMBL" id="GAH74499.1"/>
    </source>
</evidence>
<dbReference type="AlphaFoldDB" id="X1J836"/>
<feature type="domain" description="ARG and Rhodanese-Phosphatase-superfamily-associated" evidence="1">
    <location>
        <begin position="12"/>
        <end position="114"/>
    </location>
</feature>
<dbReference type="EMBL" id="BARU01032754">
    <property type="protein sequence ID" value="GAH74499.1"/>
    <property type="molecule type" value="Genomic_DNA"/>
</dbReference>
<proteinExistence type="predicted"/>
<sequence>MDILITDFLSKIDFGEMQGFKNLQVIPLFTEEEEGLKYLTLKEALEKRLLVVKEVSAEASVPELKVINNADASVLLLDGEELAGAKQNRVLNSSILVKKKSELIIPVSCTEQGR</sequence>
<dbReference type="Pfam" id="PF20208">
    <property type="entry name" value="ARPP-1"/>
    <property type="match status" value="1"/>
</dbReference>
<comment type="caution">
    <text evidence="2">The sequence shown here is derived from an EMBL/GenBank/DDBJ whole genome shotgun (WGS) entry which is preliminary data.</text>
</comment>
<dbReference type="InterPro" id="IPR046699">
    <property type="entry name" value="ARPP-1"/>
</dbReference>
<protein>
    <recommendedName>
        <fullName evidence="1">ARG and Rhodanese-Phosphatase-superfamily-associated domain-containing protein</fullName>
    </recommendedName>
</protein>